<protein>
    <submittedName>
        <fullName evidence="2">Uncharacterized protein</fullName>
    </submittedName>
</protein>
<feature type="compositionally biased region" description="Low complexity" evidence="1">
    <location>
        <begin position="240"/>
        <end position="268"/>
    </location>
</feature>
<accession>A0A2A2KL48</accession>
<name>A0A2A2KL48_9BILA</name>
<dbReference type="AlphaFoldDB" id="A0A2A2KL48"/>
<dbReference type="EMBL" id="LIAE01008311">
    <property type="protein sequence ID" value="PAV74598.1"/>
    <property type="molecule type" value="Genomic_DNA"/>
</dbReference>
<keyword evidence="3" id="KW-1185">Reference proteome</keyword>
<comment type="caution">
    <text evidence="2">The sequence shown here is derived from an EMBL/GenBank/DDBJ whole genome shotgun (WGS) entry which is preliminary data.</text>
</comment>
<organism evidence="2 3">
    <name type="scientific">Diploscapter pachys</name>
    <dbReference type="NCBI Taxonomy" id="2018661"/>
    <lineage>
        <taxon>Eukaryota</taxon>
        <taxon>Metazoa</taxon>
        <taxon>Ecdysozoa</taxon>
        <taxon>Nematoda</taxon>
        <taxon>Chromadorea</taxon>
        <taxon>Rhabditida</taxon>
        <taxon>Rhabditina</taxon>
        <taxon>Rhabditomorpha</taxon>
        <taxon>Rhabditoidea</taxon>
        <taxon>Rhabditidae</taxon>
        <taxon>Diploscapter</taxon>
    </lineage>
</organism>
<evidence type="ECO:0000256" key="1">
    <source>
        <dbReference type="SAM" id="MobiDB-lite"/>
    </source>
</evidence>
<evidence type="ECO:0000313" key="3">
    <source>
        <dbReference type="Proteomes" id="UP000218231"/>
    </source>
</evidence>
<dbReference type="Proteomes" id="UP000218231">
    <property type="component" value="Unassembled WGS sequence"/>
</dbReference>
<dbReference type="AntiFam" id="ANF00156">
    <property type="entry name" value="Shadow ORF (opposite yahK)"/>
</dbReference>
<reference evidence="2 3" key="1">
    <citation type="journal article" date="2017" name="Curr. Biol.">
        <title>Genome architecture and evolution of a unichromosomal asexual nematode.</title>
        <authorList>
            <person name="Fradin H."/>
            <person name="Zegar C."/>
            <person name="Gutwein M."/>
            <person name="Lucas J."/>
            <person name="Kovtun M."/>
            <person name="Corcoran D."/>
            <person name="Baugh L.R."/>
            <person name="Kiontke K."/>
            <person name="Gunsalus K."/>
            <person name="Fitch D.H."/>
            <person name="Piano F."/>
        </authorList>
    </citation>
    <scope>NUCLEOTIDE SEQUENCE [LARGE SCALE GENOMIC DNA]</scope>
    <source>
        <strain evidence="2">PF1309</strain>
    </source>
</reference>
<proteinExistence type="predicted"/>
<feature type="region of interest" description="Disordered" evidence="1">
    <location>
        <begin position="215"/>
        <end position="277"/>
    </location>
</feature>
<sequence length="277" mass="28518">MVLERRVGGDAGAEDRRRAGQVEALGNAQDEILADHDAARVAAHGIAAIDPVGGGVADPDQIAHLVAADLRANRGDPTDDLVARHQRIDGDAPLVAGLMDIGVTHATAAHFAQPGLPRPRPILRHACLILRTCPLPSGASQLICEDDIVRFSARFRHAPDLPRGCQCHALLTDPQPRHAPRVRAHRTAPGTDPAVYDLGVVGHGHARECRAPAAVPAGPAGRQGAGAGASARGALHRAARPPGRGAAGTGRTTGTFCPDRLGPGLPARALRRAAGGG</sequence>
<evidence type="ECO:0000313" key="2">
    <source>
        <dbReference type="EMBL" id="PAV74598.1"/>
    </source>
</evidence>
<gene>
    <name evidence="2" type="ORF">WR25_09413</name>
</gene>